<reference evidence="1 2" key="1">
    <citation type="submission" date="2017-10" db="EMBL/GenBank/DDBJ databases">
        <title>A new Pekin duck reference genome.</title>
        <authorList>
            <person name="Hou Z.-C."/>
            <person name="Zhou Z.-K."/>
            <person name="Zhu F."/>
            <person name="Hou S.-S."/>
        </authorList>
    </citation>
    <scope>NUCLEOTIDE SEQUENCE [LARGE SCALE GENOMIC DNA]</scope>
</reference>
<keyword evidence="2" id="KW-1185">Reference proteome</keyword>
<sequence length="163" mass="18497">MEAPGCCRRHLPVLLLWVNGLMTLGLAGEGLAGAHQQTRPCNESLMLEKLPACGKYFEEMMKKVDSKKWCNLTEFINTGRRMPSIILHYFTVWPNSHERDFSDFNLLSLNFTARYSDSSVTYFPISFLTNLYSLKTTLLASFKEMMLSYMATGTGKQNGTCNL</sequence>
<dbReference type="GeneTree" id="ENSGT00940000161026"/>
<reference evidence="1" key="2">
    <citation type="submission" date="2025-08" db="UniProtKB">
        <authorList>
            <consortium name="Ensembl"/>
        </authorList>
    </citation>
    <scope>IDENTIFICATION</scope>
</reference>
<reference evidence="1" key="3">
    <citation type="submission" date="2025-09" db="UniProtKB">
        <authorList>
            <consortium name="Ensembl"/>
        </authorList>
    </citation>
    <scope>IDENTIFICATION</scope>
</reference>
<dbReference type="AlphaFoldDB" id="A0A493TSE1"/>
<gene>
    <name evidence="1" type="primary">RAMP3</name>
</gene>
<accession>A0A493TSE1</accession>
<protein>
    <submittedName>
        <fullName evidence="1">Receptor activity modifying protein 3</fullName>
    </submittedName>
</protein>
<evidence type="ECO:0000313" key="1">
    <source>
        <dbReference type="Ensembl" id="ENSAPLP00000028803.1"/>
    </source>
</evidence>
<proteinExistence type="predicted"/>
<dbReference type="Proteomes" id="UP000016666">
    <property type="component" value="Chromosome 2"/>
</dbReference>
<name>A0A493TSE1_ANAPP</name>
<organism evidence="1 2">
    <name type="scientific">Anas platyrhynchos platyrhynchos</name>
    <name type="common">Northern mallard</name>
    <dbReference type="NCBI Taxonomy" id="8840"/>
    <lineage>
        <taxon>Eukaryota</taxon>
        <taxon>Metazoa</taxon>
        <taxon>Chordata</taxon>
        <taxon>Craniata</taxon>
        <taxon>Vertebrata</taxon>
        <taxon>Euteleostomi</taxon>
        <taxon>Archelosauria</taxon>
        <taxon>Archosauria</taxon>
        <taxon>Dinosauria</taxon>
        <taxon>Saurischia</taxon>
        <taxon>Theropoda</taxon>
        <taxon>Coelurosauria</taxon>
        <taxon>Aves</taxon>
        <taxon>Neognathae</taxon>
        <taxon>Galloanserae</taxon>
        <taxon>Anseriformes</taxon>
        <taxon>Anatidae</taxon>
        <taxon>Anatinae</taxon>
        <taxon>Anas</taxon>
    </lineage>
</organism>
<dbReference type="Ensembl" id="ENSAPLT00000047230.1">
    <property type="protein sequence ID" value="ENSAPLP00000028803.1"/>
    <property type="gene ID" value="ENSAPLG00000023187.1"/>
</dbReference>
<evidence type="ECO:0000313" key="2">
    <source>
        <dbReference type="Proteomes" id="UP000016666"/>
    </source>
</evidence>